<dbReference type="OrthoDB" id="5960276at2759"/>
<gene>
    <name evidence="1" type="ORF">APZ42_012278</name>
</gene>
<organism evidence="1 2">
    <name type="scientific">Daphnia magna</name>
    <dbReference type="NCBI Taxonomy" id="35525"/>
    <lineage>
        <taxon>Eukaryota</taxon>
        <taxon>Metazoa</taxon>
        <taxon>Ecdysozoa</taxon>
        <taxon>Arthropoda</taxon>
        <taxon>Crustacea</taxon>
        <taxon>Branchiopoda</taxon>
        <taxon>Diplostraca</taxon>
        <taxon>Cladocera</taxon>
        <taxon>Anomopoda</taxon>
        <taxon>Daphniidae</taxon>
        <taxon>Daphnia</taxon>
    </lineage>
</organism>
<protein>
    <recommendedName>
        <fullName evidence="3">Reverse transcriptase domain-containing protein</fullName>
    </recommendedName>
</protein>
<dbReference type="CDD" id="cd09275">
    <property type="entry name" value="RNase_HI_RT_DIRS1"/>
    <property type="match status" value="1"/>
</dbReference>
<name>A0A162RZU5_9CRUS</name>
<dbReference type="GO" id="GO:0071897">
    <property type="term" value="P:DNA biosynthetic process"/>
    <property type="evidence" value="ECO:0007669"/>
    <property type="project" value="UniProtKB-ARBA"/>
</dbReference>
<reference evidence="1 2" key="1">
    <citation type="submission" date="2016-03" db="EMBL/GenBank/DDBJ databases">
        <title>EvidentialGene: Evidence-directed Construction of Genes on Genomes.</title>
        <authorList>
            <person name="Gilbert D.G."/>
            <person name="Choi J.-H."/>
            <person name="Mockaitis K."/>
            <person name="Colbourne J."/>
            <person name="Pfrender M."/>
        </authorList>
    </citation>
    <scope>NUCLEOTIDE SEQUENCE [LARGE SCALE GENOMIC DNA]</scope>
    <source>
        <strain evidence="1 2">Xinb3</strain>
        <tissue evidence="1">Complete organism</tissue>
    </source>
</reference>
<comment type="caution">
    <text evidence="1">The sequence shown here is derived from an EMBL/GenBank/DDBJ whole genome shotgun (WGS) entry which is preliminary data.</text>
</comment>
<dbReference type="InterPro" id="IPR052055">
    <property type="entry name" value="Hepadnavirus_pol/RT"/>
</dbReference>
<sequence length="807" mass="90303">MDAHQHDFCEQEVNSLIEKGAIIRARDQGFKSSIFLISKRTGDGRYFVSETHNSGRRLAHQVGLERCILTVPIFEGHWKFLQFKWELLRVVVAFLRKNDLRLVIYLDDILIAASSQSEARLAVKREEPLQGLEYIGLFIDSIKMRLMLPYRKRLDILRICKSALKKPQIFRINLERIIGNLNWAASAVNFAPAHFRGLQILLNSRPDGRLIRSRESFTFSIEARKDLLWWLSEADFTSCRPLIFPALDLSIASDASLSGWGAVCKEIRTGGPWTKDERKEHINFLELLAALKALQCFTATARDATVELRMDNTSAVSYINRMGGCKSANLCGIALNILEWCECRRLSLCAVFVPGVTNILADAESRRPLSSGDWKLDPQSFKAIQAVWEPVSAAGSLEHRRSVTELESSSRILSPPPFNLIPFCLTKVRQEQAEIVLVTPYLPSQCWFPSLMELGTDTPLLLFPSKSLLTSPLAEGHPLTEDESIRLIGWRLFGVVWKSEAFRKKLSSSYWEQLDQIHTLHTSPLGSLGAVDSYSMANVARSMLSSTLSLSSKNLEVGRNPLVVNLMRGVYNEKPPVPKYMATWDPSIVLAHLDVSANALDSLSTLQLARKATTLLALTSLSRCAELAAIQLHSISFVEGGVKFVLNRPRKAHNTGPLHVLSVGAWHQKPAICPVTCMRSYHTAPLRDDSNSESLFIARGAAASKAMNRGVPIQSILNLGHWSRESTFARFYKRTVPENTDLVGASILRSPQDSHKLNPAFRLMVAFDQRRALARDEQLGLLGEWSEDIDCPQTTHPAHSIPVVNLN</sequence>
<dbReference type="EMBL" id="LRGB01000086">
    <property type="protein sequence ID" value="KZS20912.1"/>
    <property type="molecule type" value="Genomic_DNA"/>
</dbReference>
<dbReference type="PANTHER" id="PTHR33050">
    <property type="entry name" value="REVERSE TRANSCRIPTASE DOMAIN-CONTAINING PROTEIN"/>
    <property type="match status" value="1"/>
</dbReference>
<dbReference type="InterPro" id="IPR043502">
    <property type="entry name" value="DNA/RNA_pol_sf"/>
</dbReference>
<dbReference type="SUPFAM" id="SSF56672">
    <property type="entry name" value="DNA/RNA polymerases"/>
    <property type="match status" value="1"/>
</dbReference>
<evidence type="ECO:0000313" key="1">
    <source>
        <dbReference type="EMBL" id="KZS20912.1"/>
    </source>
</evidence>
<keyword evidence="2" id="KW-1185">Reference proteome</keyword>
<dbReference type="Proteomes" id="UP000076858">
    <property type="component" value="Unassembled WGS sequence"/>
</dbReference>
<evidence type="ECO:0000313" key="2">
    <source>
        <dbReference type="Proteomes" id="UP000076858"/>
    </source>
</evidence>
<accession>A0A162RZU5</accession>
<dbReference type="AlphaFoldDB" id="A0A162RZU5"/>
<dbReference type="PANTHER" id="PTHR33050:SF7">
    <property type="entry name" value="RIBONUCLEASE H"/>
    <property type="match status" value="1"/>
</dbReference>
<evidence type="ECO:0008006" key="3">
    <source>
        <dbReference type="Google" id="ProtNLM"/>
    </source>
</evidence>
<proteinExistence type="predicted"/>